<dbReference type="EMBL" id="JBHUGI010000032">
    <property type="protein sequence ID" value="MFD1929115.1"/>
    <property type="molecule type" value="Genomic_DNA"/>
</dbReference>
<dbReference type="Pfam" id="PF03706">
    <property type="entry name" value="LPG_synthase_TM"/>
    <property type="match status" value="1"/>
</dbReference>
<dbReference type="SUPFAM" id="SSF55729">
    <property type="entry name" value="Acyl-CoA N-acyltransferases (Nat)"/>
    <property type="match status" value="1"/>
</dbReference>
<feature type="transmembrane region" description="Helical" evidence="14">
    <location>
        <begin position="133"/>
        <end position="154"/>
    </location>
</feature>
<feature type="transmembrane region" description="Helical" evidence="14">
    <location>
        <begin position="204"/>
        <end position="227"/>
    </location>
</feature>
<feature type="transmembrane region" description="Helical" evidence="14">
    <location>
        <begin position="277"/>
        <end position="301"/>
    </location>
</feature>
<evidence type="ECO:0000313" key="16">
    <source>
        <dbReference type="EMBL" id="MFD1929115.1"/>
    </source>
</evidence>
<sequence length="838" mass="96402">MIVLFILRKSLLIKIIKMLFPIILLGFAIFEIQNSISAVDINLLQQEMSQLQSWKLLLIFLISFSAITPMVFYDVLLVKVLKIKMKTKHLVQNSLIVNTFSNFIGFGGLLGVFLRNYFYSKYKVEKESMFKDIASVTFFYLTGISLLAWIVPLFYWDFYLLKETKWLFIAVLLLGLYFPVFIGIRSIRNRKGNTSTLSRKISLQLIVTSLVEWISIFLLIWSITLILNIPIALTTLIPIFLIAACAGIASMIPGGLGSFDLVFLWGTQSAGIADEKVLFLLILYRLSYLFLPFILSALLFVKEYWERWNRSWDDLPDIIFQKASHMLLTILVFTSGVVLLLSASIPGILSRLKIAQEFLSLPIMNVSHQLTVAAGFILLGLCRGIQYKVKRAYVLTVIVLSSAALFSLFRGFKYEEAIFLLIVTALIIAAKKQFYRESYVLTWGIAIFDLAIILIITTMYVFIGYINLPISKFQIPAAIRDYIITDYSDLFYSAIIGLIIAIIILYIGYIFHKPKKMITYSSLDQVEKIEKHLSLYRGTEFSHLIFLHDKNVYWNKEGTVLFTYQFYADKIVVLGNPVGKETHFSSATEEFLDLADRFGFTIIFYEINSNFFPNLHEHGFGFFKLGEEAFVNLESAVIEDFGKGRYEQEGFLLEVLDPPFSSELLNELESISTKWLQGRTEKGFSLSFFDKNYLNKSEIVILKKQNEIIGFSSLIPMYDQSERISMDLMRFKPDADIESLDYLLVSLFEWAKKENYRHFNIGLSSLSNVGQSKYSFISEKIAGQIFSHGQYSYDLKGLKDFQIKHADFWESKYVAYRKKSSLTFTMMQITLLIGNKKR</sequence>
<comment type="catalytic activity">
    <reaction evidence="13 14">
        <text>L-lysyl-tRNA(Lys) + a 1,2-diacyl-sn-glycero-3-phospho-(1'-sn-glycerol) = a 1,2-diacyl-sn-glycero-3-phospho-1'-(3'-O-L-lysyl)-sn-glycerol + tRNA(Lys)</text>
        <dbReference type="Rhea" id="RHEA:10668"/>
        <dbReference type="Rhea" id="RHEA-COMP:9696"/>
        <dbReference type="Rhea" id="RHEA-COMP:9697"/>
        <dbReference type="ChEBI" id="CHEBI:64716"/>
        <dbReference type="ChEBI" id="CHEBI:75792"/>
        <dbReference type="ChEBI" id="CHEBI:78442"/>
        <dbReference type="ChEBI" id="CHEBI:78529"/>
        <dbReference type="EC" id="2.3.2.3"/>
    </reaction>
</comment>
<keyword evidence="6 14" id="KW-0808">Transferase</keyword>
<dbReference type="PANTHER" id="PTHR34697:SF2">
    <property type="entry name" value="PHOSPHATIDYLGLYCEROL LYSYLTRANSFERASE"/>
    <property type="match status" value="1"/>
</dbReference>
<dbReference type="InterPro" id="IPR024320">
    <property type="entry name" value="LPG_synthase_C"/>
</dbReference>
<feature type="transmembrane region" description="Helical" evidence="14">
    <location>
        <begin position="239"/>
        <end position="265"/>
    </location>
</feature>
<keyword evidence="11 14" id="KW-0046">Antibiotic resistance</keyword>
<feature type="transmembrane region" description="Helical" evidence="14">
    <location>
        <begin position="361"/>
        <end position="381"/>
    </location>
</feature>
<reference evidence="17" key="1">
    <citation type="journal article" date="2019" name="Int. J. Syst. Evol. Microbiol.">
        <title>The Global Catalogue of Microorganisms (GCM) 10K type strain sequencing project: providing services to taxonomists for standard genome sequencing and annotation.</title>
        <authorList>
            <consortium name="The Broad Institute Genomics Platform"/>
            <consortium name="The Broad Institute Genome Sequencing Center for Infectious Disease"/>
            <person name="Wu L."/>
            <person name="Ma J."/>
        </authorList>
    </citation>
    <scope>NUCLEOTIDE SEQUENCE [LARGE SCALE GENOMIC DNA]</scope>
    <source>
        <strain evidence="17">CGMCC 4.7177</strain>
    </source>
</reference>
<evidence type="ECO:0000313" key="17">
    <source>
        <dbReference type="Proteomes" id="UP001597218"/>
    </source>
</evidence>
<feature type="transmembrane region" description="Helical" evidence="14">
    <location>
        <begin position="393"/>
        <end position="412"/>
    </location>
</feature>
<keyword evidence="10 14" id="KW-0472">Membrane</keyword>
<evidence type="ECO:0000256" key="13">
    <source>
        <dbReference type="ARBA" id="ARBA00047540"/>
    </source>
</evidence>
<evidence type="ECO:0000256" key="3">
    <source>
        <dbReference type="ARBA" id="ARBA00012014"/>
    </source>
</evidence>
<keyword evidence="8 14" id="KW-1133">Transmembrane helix</keyword>
<evidence type="ECO:0000256" key="14">
    <source>
        <dbReference type="RuleBase" id="RU363042"/>
    </source>
</evidence>
<feature type="transmembrane region" description="Helical" evidence="14">
    <location>
        <begin position="166"/>
        <end position="184"/>
    </location>
</feature>
<evidence type="ECO:0000256" key="9">
    <source>
        <dbReference type="ARBA" id="ARBA00023098"/>
    </source>
</evidence>
<comment type="subcellular location">
    <subcellularLocation>
        <location evidence="1 14">Cell membrane</location>
        <topology evidence="1 14">Multi-pass membrane protein</topology>
    </subcellularLocation>
</comment>
<comment type="similarity">
    <text evidence="2 14">Belongs to the LPG synthase family.</text>
</comment>
<dbReference type="InterPro" id="IPR022791">
    <property type="entry name" value="L-PG_synthase/AglD"/>
</dbReference>
<feature type="transmembrane region" description="Helical" evidence="14">
    <location>
        <begin position="327"/>
        <end position="349"/>
    </location>
</feature>
<feature type="domain" description="Phosphatidylglycerol lysyltransferase C-terminal" evidence="15">
    <location>
        <begin position="538"/>
        <end position="816"/>
    </location>
</feature>
<evidence type="ECO:0000256" key="4">
    <source>
        <dbReference type="ARBA" id="ARBA00021546"/>
    </source>
</evidence>
<evidence type="ECO:0000256" key="10">
    <source>
        <dbReference type="ARBA" id="ARBA00023136"/>
    </source>
</evidence>
<name>A0ABW4SJE3_9BACL</name>
<evidence type="ECO:0000256" key="2">
    <source>
        <dbReference type="ARBA" id="ARBA00008627"/>
    </source>
</evidence>
<keyword evidence="7 14" id="KW-0812">Transmembrane</keyword>
<accession>A0ABW4SJE3</accession>
<dbReference type="InterPro" id="IPR051211">
    <property type="entry name" value="PG_lysyltransferase"/>
</dbReference>
<gene>
    <name evidence="14 16" type="primary">mprF</name>
    <name evidence="16" type="ORF">ACFSFY_13815</name>
</gene>
<dbReference type="PANTHER" id="PTHR34697">
    <property type="entry name" value="PHOSPHATIDYLGLYCEROL LYSYLTRANSFERASE"/>
    <property type="match status" value="1"/>
</dbReference>
<evidence type="ECO:0000256" key="5">
    <source>
        <dbReference type="ARBA" id="ARBA00022475"/>
    </source>
</evidence>
<proteinExistence type="inferred from homology"/>
<dbReference type="Pfam" id="PF09924">
    <property type="entry name" value="LPG_synthase_C"/>
    <property type="match status" value="1"/>
</dbReference>
<dbReference type="InterPro" id="IPR016181">
    <property type="entry name" value="Acyl_CoA_acyltransferase"/>
</dbReference>
<evidence type="ECO:0000259" key="15">
    <source>
        <dbReference type="Pfam" id="PF09924"/>
    </source>
</evidence>
<organism evidence="16 17">
    <name type="scientific">Sporosarcina siberiensis</name>
    <dbReference type="NCBI Taxonomy" id="1365606"/>
    <lineage>
        <taxon>Bacteria</taxon>
        <taxon>Bacillati</taxon>
        <taxon>Bacillota</taxon>
        <taxon>Bacilli</taxon>
        <taxon>Bacillales</taxon>
        <taxon>Caryophanaceae</taxon>
        <taxon>Sporosarcina</taxon>
    </lineage>
</organism>
<feature type="transmembrane region" description="Helical" evidence="14">
    <location>
        <begin position="54"/>
        <end position="78"/>
    </location>
</feature>
<dbReference type="NCBIfam" id="NF033480">
    <property type="entry name" value="bifunc_MprF"/>
    <property type="match status" value="1"/>
</dbReference>
<keyword evidence="17" id="KW-1185">Reference proteome</keyword>
<evidence type="ECO:0000256" key="12">
    <source>
        <dbReference type="ARBA" id="ARBA00031899"/>
    </source>
</evidence>
<feature type="transmembrane region" description="Helical" evidence="14">
    <location>
        <begin position="418"/>
        <end position="435"/>
    </location>
</feature>
<protein>
    <recommendedName>
        <fullName evidence="4 14">Phosphatidylglycerol lysyltransferase</fullName>
        <ecNumber evidence="3 14">2.3.2.3</ecNumber>
    </recommendedName>
    <alternativeName>
        <fullName evidence="12 14">Lysylphosphatidylglycerol synthase</fullName>
    </alternativeName>
</protein>
<comment type="caution">
    <text evidence="16">The sequence shown here is derived from an EMBL/GenBank/DDBJ whole genome shotgun (WGS) entry which is preliminary data.</text>
</comment>
<feature type="transmembrane region" description="Helical" evidence="14">
    <location>
        <begin position="90"/>
        <end position="113"/>
    </location>
</feature>
<keyword evidence="5" id="KW-1003">Cell membrane</keyword>
<evidence type="ECO:0000256" key="11">
    <source>
        <dbReference type="ARBA" id="ARBA00023251"/>
    </source>
</evidence>
<dbReference type="Proteomes" id="UP001597218">
    <property type="component" value="Unassembled WGS sequence"/>
</dbReference>
<dbReference type="RefSeq" id="WP_381539084.1">
    <property type="nucleotide sequence ID" value="NZ_JBHUGI010000032.1"/>
</dbReference>
<evidence type="ECO:0000256" key="8">
    <source>
        <dbReference type="ARBA" id="ARBA00022989"/>
    </source>
</evidence>
<evidence type="ECO:0000256" key="7">
    <source>
        <dbReference type="ARBA" id="ARBA00022692"/>
    </source>
</evidence>
<evidence type="ECO:0000256" key="1">
    <source>
        <dbReference type="ARBA" id="ARBA00004651"/>
    </source>
</evidence>
<feature type="transmembrane region" description="Helical" evidence="14">
    <location>
        <begin position="490"/>
        <end position="511"/>
    </location>
</feature>
<keyword evidence="9 14" id="KW-0443">Lipid metabolism</keyword>
<evidence type="ECO:0000256" key="6">
    <source>
        <dbReference type="ARBA" id="ARBA00022679"/>
    </source>
</evidence>
<feature type="transmembrane region" description="Helical" evidence="14">
    <location>
        <begin position="447"/>
        <end position="470"/>
    </location>
</feature>
<dbReference type="EC" id="2.3.2.3" evidence="3 14"/>
<comment type="function">
    <text evidence="14">Catalyzes the transfer of a lysyl group from L-lysyl-tRNA(Lys) to membrane-bound phosphatidylglycerol (PG), which produces lysylphosphatidylglycerol (LPG), a major component of the bacterial membrane with a positive net charge. LPG synthesis contributes to bacterial virulence as it is involved in the resistance mechanism against cationic antimicrobial peptides (CAMP) produces by the host's immune system (defensins, cathelicidins) and by the competing microorganisms.</text>
</comment>